<organism evidence="1 2">
    <name type="scientific">Shewanella woodyi (strain ATCC 51908 / MS32)</name>
    <dbReference type="NCBI Taxonomy" id="392500"/>
    <lineage>
        <taxon>Bacteria</taxon>
        <taxon>Pseudomonadati</taxon>
        <taxon>Pseudomonadota</taxon>
        <taxon>Gammaproteobacteria</taxon>
        <taxon>Alteromonadales</taxon>
        <taxon>Shewanellaceae</taxon>
        <taxon>Shewanella</taxon>
    </lineage>
</organism>
<dbReference type="CDD" id="cd08584">
    <property type="entry name" value="PI-PLCc_GDPD_SF_unchar2"/>
    <property type="match status" value="1"/>
</dbReference>
<accession>B1KQN9</accession>
<sequence>MIIVKHRINTRTILATTPHNQGVEIDIRTIGNRLILQHDPFTAGEALEQWLQEYKHKLLILNVKEEGLEHQIIEMMNQYNISNYFFLDQSVPFLIRTAKLGEKRCAVRVSEYESIETALSLQGLVDWVWIDSFNTPYITSDMVHTLKKANYKICLVSPELHSLNRGSEIITVKQRIKNFKHMIDAVCTKYPQRWL</sequence>
<dbReference type="KEGG" id="swd:Swoo_1994"/>
<dbReference type="EMBL" id="CP000961">
    <property type="protein sequence ID" value="ACA86278.1"/>
    <property type="molecule type" value="Genomic_DNA"/>
</dbReference>
<dbReference type="STRING" id="392500.Swoo_1994"/>
<keyword evidence="2" id="KW-1185">Reference proteome</keyword>
<reference evidence="1 2" key="1">
    <citation type="submission" date="2008-02" db="EMBL/GenBank/DDBJ databases">
        <title>Complete sequence of Shewanella woodyi ATCC 51908.</title>
        <authorList>
            <consortium name="US DOE Joint Genome Institute"/>
            <person name="Copeland A."/>
            <person name="Lucas S."/>
            <person name="Lapidus A."/>
            <person name="Glavina del Rio T."/>
            <person name="Dalin E."/>
            <person name="Tice H."/>
            <person name="Bruce D."/>
            <person name="Goodwin L."/>
            <person name="Pitluck S."/>
            <person name="Sims D."/>
            <person name="Brettin T."/>
            <person name="Detter J.C."/>
            <person name="Han C."/>
            <person name="Kuske C.R."/>
            <person name="Schmutz J."/>
            <person name="Larimer F."/>
            <person name="Land M."/>
            <person name="Hauser L."/>
            <person name="Kyrpides N."/>
            <person name="Lykidis A."/>
            <person name="Zhao J.-S."/>
            <person name="Richardson P."/>
        </authorList>
    </citation>
    <scope>NUCLEOTIDE SEQUENCE [LARGE SCALE GENOMIC DNA]</scope>
    <source>
        <strain evidence="2">ATCC 51908 / MS32</strain>
    </source>
</reference>
<dbReference type="HOGENOM" id="CLU_120458_0_0_6"/>
<dbReference type="eggNOG" id="COG0584">
    <property type="taxonomic scope" value="Bacteria"/>
</dbReference>
<dbReference type="AlphaFoldDB" id="B1KQN9"/>
<dbReference type="RefSeq" id="WP_012324624.1">
    <property type="nucleotide sequence ID" value="NC_010506.1"/>
</dbReference>
<evidence type="ECO:0000313" key="1">
    <source>
        <dbReference type="EMBL" id="ACA86278.1"/>
    </source>
</evidence>
<proteinExistence type="predicted"/>
<dbReference type="Proteomes" id="UP000002168">
    <property type="component" value="Chromosome"/>
</dbReference>
<evidence type="ECO:0000313" key="2">
    <source>
        <dbReference type="Proteomes" id="UP000002168"/>
    </source>
</evidence>
<gene>
    <name evidence="1" type="ordered locus">Swoo_1994</name>
</gene>
<protein>
    <submittedName>
        <fullName evidence="1">Uncharacterized protein</fullName>
    </submittedName>
</protein>
<name>B1KQN9_SHEWM</name>